<feature type="non-terminal residue" evidence="2">
    <location>
        <position position="1"/>
    </location>
</feature>
<dbReference type="Gene3D" id="2.40.50.230">
    <property type="entry name" value="Gp5 N-terminal domain"/>
    <property type="match status" value="1"/>
</dbReference>
<proteinExistence type="predicted"/>
<feature type="compositionally biased region" description="Basic and acidic residues" evidence="1">
    <location>
        <begin position="42"/>
        <end position="51"/>
    </location>
</feature>
<evidence type="ECO:0000256" key="1">
    <source>
        <dbReference type="SAM" id="MobiDB-lite"/>
    </source>
</evidence>
<evidence type="ECO:0000313" key="3">
    <source>
        <dbReference type="Proteomes" id="UP000256379"/>
    </source>
</evidence>
<comment type="caution">
    <text evidence="2">The sequence shown here is derived from an EMBL/GenBank/DDBJ whole genome shotgun (WGS) entry which is preliminary data.</text>
</comment>
<evidence type="ECO:0000313" key="2">
    <source>
        <dbReference type="EMBL" id="RDU58214.1"/>
    </source>
</evidence>
<name>A0A3D8I0F0_9HELI</name>
<sequence>NAFVSQEYIDRKILGEESTESHNTSKKRESDKDTISHLSHSSKSDNRDALYHHTYTADSNNNLNENKKSHNLSNPSYLPHISYTPFLRVASPIASNQSGLFAIPRVGDEVI</sequence>
<feature type="non-terminal residue" evidence="2">
    <location>
        <position position="111"/>
    </location>
</feature>
<dbReference type="SUPFAM" id="SSF69255">
    <property type="entry name" value="gp5 N-terminal domain-like"/>
    <property type="match status" value="1"/>
</dbReference>
<dbReference type="InterPro" id="IPR037026">
    <property type="entry name" value="Vgr_OB-fold_dom_sf"/>
</dbReference>
<keyword evidence="3" id="KW-1185">Reference proteome</keyword>
<reference evidence="2 3" key="1">
    <citation type="submission" date="2018-04" db="EMBL/GenBank/DDBJ databases">
        <title>Novel Campyloabacter and Helicobacter Species and Strains.</title>
        <authorList>
            <person name="Mannion A.J."/>
            <person name="Shen Z."/>
            <person name="Fox J.G."/>
        </authorList>
    </citation>
    <scope>NUCLEOTIDE SEQUENCE [LARGE SCALE GENOMIC DNA]</scope>
    <source>
        <strain evidence="2 3">MIT 17-337</strain>
    </source>
</reference>
<protein>
    <submittedName>
        <fullName evidence="2">Uncharacterized protein</fullName>
    </submittedName>
</protein>
<dbReference type="EMBL" id="NXLQ01000240">
    <property type="protein sequence ID" value="RDU58214.1"/>
    <property type="molecule type" value="Genomic_DNA"/>
</dbReference>
<organism evidence="2 3">
    <name type="scientific">Helicobacter didelphidarum</name>
    <dbReference type="NCBI Taxonomy" id="2040648"/>
    <lineage>
        <taxon>Bacteria</taxon>
        <taxon>Pseudomonadati</taxon>
        <taxon>Campylobacterota</taxon>
        <taxon>Epsilonproteobacteria</taxon>
        <taxon>Campylobacterales</taxon>
        <taxon>Helicobacteraceae</taxon>
        <taxon>Helicobacter</taxon>
    </lineage>
</organism>
<feature type="region of interest" description="Disordered" evidence="1">
    <location>
        <begin position="14"/>
        <end position="71"/>
    </location>
</feature>
<dbReference type="Proteomes" id="UP000256379">
    <property type="component" value="Unassembled WGS sequence"/>
</dbReference>
<dbReference type="AlphaFoldDB" id="A0A3D8I0F0"/>
<feature type="compositionally biased region" description="Basic and acidic residues" evidence="1">
    <location>
        <begin position="26"/>
        <end position="35"/>
    </location>
</feature>
<gene>
    <name evidence="2" type="ORF">CQA53_12110</name>
</gene>
<accession>A0A3D8I0F0</accession>